<proteinExistence type="predicted"/>
<feature type="domain" description="Phage tail tape measure protein" evidence="4">
    <location>
        <begin position="90"/>
        <end position="288"/>
    </location>
</feature>
<feature type="region of interest" description="Disordered" evidence="2">
    <location>
        <begin position="794"/>
        <end position="821"/>
    </location>
</feature>
<evidence type="ECO:0000256" key="2">
    <source>
        <dbReference type="SAM" id="MobiDB-lite"/>
    </source>
</evidence>
<evidence type="ECO:0000256" key="1">
    <source>
        <dbReference type="ARBA" id="ARBA00022612"/>
    </source>
</evidence>
<dbReference type="PANTHER" id="PTHR37813">
    <property type="entry name" value="FELS-2 PROPHAGE PROTEIN"/>
    <property type="match status" value="1"/>
</dbReference>
<feature type="transmembrane region" description="Helical" evidence="3">
    <location>
        <begin position="548"/>
        <end position="578"/>
    </location>
</feature>
<feature type="transmembrane region" description="Helical" evidence="3">
    <location>
        <begin position="703"/>
        <end position="722"/>
    </location>
</feature>
<reference evidence="5" key="1">
    <citation type="submission" date="2018-08" db="EMBL/GenBank/DDBJ databases">
        <title>Draft genome sequences of Leuconostoc spp. and Weissella spp. with biocontrol potential.</title>
        <authorList>
            <person name="Lo R."/>
            <person name="Ho V.T.T."/>
            <person name="Turner M.S."/>
        </authorList>
    </citation>
    <scope>NUCLEOTIDE SEQUENCE</scope>
    <source>
        <strain evidence="5">156</strain>
    </source>
</reference>
<keyword evidence="3" id="KW-0812">Transmembrane</keyword>
<accession>A0A9X3IRV2</accession>
<evidence type="ECO:0000256" key="3">
    <source>
        <dbReference type="SAM" id="Phobius"/>
    </source>
</evidence>
<comment type="caution">
    <text evidence="5">The sequence shown here is derived from an EMBL/GenBank/DDBJ whole genome shotgun (WGS) entry which is preliminary data.</text>
</comment>
<evidence type="ECO:0000313" key="6">
    <source>
        <dbReference type="Proteomes" id="UP001080333"/>
    </source>
</evidence>
<organism evidence="5 6">
    <name type="scientific">Leuconostoc falkenbergense</name>
    <dbReference type="NCBI Taxonomy" id="2766470"/>
    <lineage>
        <taxon>Bacteria</taxon>
        <taxon>Bacillati</taxon>
        <taxon>Bacillota</taxon>
        <taxon>Bacilli</taxon>
        <taxon>Lactobacillales</taxon>
        <taxon>Lactobacillaceae</taxon>
        <taxon>Leuconostoc</taxon>
    </lineage>
</organism>
<keyword evidence="1" id="KW-1188">Viral release from host cell</keyword>
<evidence type="ECO:0000313" key="5">
    <source>
        <dbReference type="EMBL" id="MCX7579835.1"/>
    </source>
</evidence>
<feature type="transmembrane region" description="Helical" evidence="3">
    <location>
        <begin position="483"/>
        <end position="509"/>
    </location>
</feature>
<feature type="transmembrane region" description="Helical" evidence="3">
    <location>
        <begin position="626"/>
        <end position="646"/>
    </location>
</feature>
<dbReference type="AlphaFoldDB" id="A0A9X3IRV2"/>
<dbReference type="Proteomes" id="UP001080333">
    <property type="component" value="Unassembled WGS sequence"/>
</dbReference>
<dbReference type="InterPro" id="IPR010090">
    <property type="entry name" value="Phage_tape_meas"/>
</dbReference>
<protein>
    <submittedName>
        <fullName evidence="5">Phage tail tape measure protein</fullName>
    </submittedName>
</protein>
<evidence type="ECO:0000259" key="4">
    <source>
        <dbReference type="Pfam" id="PF10145"/>
    </source>
</evidence>
<dbReference type="RefSeq" id="WP_267287439.1">
    <property type="nucleotide sequence ID" value="NZ_QVOQ01000030.1"/>
</dbReference>
<dbReference type="EMBL" id="QVOQ01000030">
    <property type="protein sequence ID" value="MCX7579835.1"/>
    <property type="molecule type" value="Genomic_DNA"/>
</dbReference>
<dbReference type="PANTHER" id="PTHR37813:SF1">
    <property type="entry name" value="FELS-2 PROPHAGE PROTEIN"/>
    <property type="match status" value="1"/>
</dbReference>
<gene>
    <name evidence="5" type="ORF">D0502_10675</name>
</gene>
<keyword evidence="3" id="KW-0472">Membrane</keyword>
<sequence>MESYSVQATLSAVDKNLSSTFGNAAQAASDFESKSKQSLGNVGKFTTVAGAAVTAIGINSVKSFGDFQASLNKAAVIAGGTSKDIQGLSDVANKMGADLPLSAKDAADAMVAMARDGASISSIKKEFPAIAEAATAAGADLQTTASVVQQSMNIWGDSIKSPQRAAAVLTQTANLSNASIEDMQQALATIGGTASNAGIDMQTTSTAIGLLTNKGFSAAQASQDLNHALLLMQAPSKMGKAVMDDLGVSMTDAQGNMKPLPTILNDLSDSMSNMTSSEKAKALKTMFGTSGMAAILPLMKSVKDTTGNATTSWSAFTDQMNKASSSTQTATKFLQQQASEMQKNLGSKIEQVGGNWESLSNKAMAGSAGVTGGFLDMTNGALNWAANSKSPFASFTRQMVGLAPVIGPATTATGAFLTSAGKIGSVIKGSGKAVLGVGKTIVGYVAKLMGIATGNTTVAATSAPAAAGTKAVGKGAQASAKSMLALGTAILEMGAGIALATGGFALLVLSITKLAKTGSDGIIALIAVTAAIAGLTAVFALLGPALTAGAVGIGVFGAAVLGIGIGIGAATSGIALMINAFVKLTSVSSQIVPTFEKIGLGVVAMVETVLTNIPIMAAMFATGMLAIVGAVTNAIPQVVTMFLQMITNILDSLTNNIPTIVSKFTDMILSIFSAISDNAPRIVAGFAAMLGQLGESIIEITPYVFQLAGALMAGMIAVVASFTQKFQAIGGVVLKSLIAGITGKKYDAMAAATDILSSSGKSASQAGMAAFNNAGGQSAVSALNAISRRKGGANSAGAGLGQSAADGVRSKSGEASSAGSSVANATKSGVQGISLWNAGSSIMSSFLSGLMSGWGPVTSFVGGIAGWVYKHKGPISYDRKLLIPAGNAIMTGLNAGLVDNFKTVQKNVSCMAGSILDAATSVGNLATNAIGDPINALNNNIGGSYSSVMTLDHTSTTQPANITIGFDKHGYTAYVDDINNQQGKTALLKRNNSVQL</sequence>
<dbReference type="Pfam" id="PF10145">
    <property type="entry name" value="PhageMin_Tail"/>
    <property type="match status" value="1"/>
</dbReference>
<feature type="transmembrane region" description="Helical" evidence="3">
    <location>
        <begin position="598"/>
        <end position="620"/>
    </location>
</feature>
<name>A0A9X3IRV2_9LACO</name>
<keyword evidence="3" id="KW-1133">Transmembrane helix</keyword>
<feature type="transmembrane region" description="Helical" evidence="3">
    <location>
        <begin position="521"/>
        <end position="542"/>
    </location>
</feature>
<dbReference type="NCBIfam" id="TIGR01760">
    <property type="entry name" value="tape_meas_TP901"/>
    <property type="match status" value="1"/>
</dbReference>
<feature type="transmembrane region" description="Helical" evidence="3">
    <location>
        <begin position="667"/>
        <end position="691"/>
    </location>
</feature>